<protein>
    <submittedName>
        <fullName evidence="4">Zinc-binding dehydrogenase</fullName>
    </submittedName>
</protein>
<keyword evidence="1" id="KW-0521">NADP</keyword>
<dbReference type="GO" id="GO:0016651">
    <property type="term" value="F:oxidoreductase activity, acting on NAD(P)H"/>
    <property type="evidence" value="ECO:0007669"/>
    <property type="project" value="TreeGrafter"/>
</dbReference>
<dbReference type="AlphaFoldDB" id="A0A1B8HPP1"/>
<dbReference type="STRING" id="368603.AYY16_04255"/>
<dbReference type="InterPro" id="IPR020843">
    <property type="entry name" value="ER"/>
</dbReference>
<accession>A0A1B8HPP1</accession>
<dbReference type="InterPro" id="IPR013154">
    <property type="entry name" value="ADH-like_N"/>
</dbReference>
<keyword evidence="2" id="KW-0560">Oxidoreductase</keyword>
<dbReference type="GO" id="GO:0070402">
    <property type="term" value="F:NADPH binding"/>
    <property type="evidence" value="ECO:0007669"/>
    <property type="project" value="TreeGrafter"/>
</dbReference>
<evidence type="ECO:0000313" key="5">
    <source>
        <dbReference type="Proteomes" id="UP000092247"/>
    </source>
</evidence>
<evidence type="ECO:0000256" key="2">
    <source>
        <dbReference type="ARBA" id="ARBA00023002"/>
    </source>
</evidence>
<dbReference type="EMBL" id="LZEX01000001">
    <property type="protein sequence ID" value="OBU11250.1"/>
    <property type="molecule type" value="Genomic_DNA"/>
</dbReference>
<dbReference type="InterPro" id="IPR036291">
    <property type="entry name" value="NAD(P)-bd_dom_sf"/>
</dbReference>
<dbReference type="NCBIfam" id="TIGR02824">
    <property type="entry name" value="quinone_pig3"/>
    <property type="match status" value="1"/>
</dbReference>
<evidence type="ECO:0000259" key="3">
    <source>
        <dbReference type="SMART" id="SM00829"/>
    </source>
</evidence>
<dbReference type="Gene3D" id="3.40.50.720">
    <property type="entry name" value="NAD(P)-binding Rossmann-like Domain"/>
    <property type="match status" value="1"/>
</dbReference>
<feature type="domain" description="Enoyl reductase (ER)" evidence="3">
    <location>
        <begin position="19"/>
        <end position="331"/>
    </location>
</feature>
<dbReference type="PANTHER" id="PTHR48106">
    <property type="entry name" value="QUINONE OXIDOREDUCTASE PIG3-RELATED"/>
    <property type="match status" value="1"/>
</dbReference>
<dbReference type="SMART" id="SM00829">
    <property type="entry name" value="PKS_ER"/>
    <property type="match status" value="1"/>
</dbReference>
<proteinExistence type="predicted"/>
<dbReference type="RefSeq" id="WP_067420400.1">
    <property type="nucleotide sequence ID" value="NZ_LZEX01000001.1"/>
</dbReference>
<evidence type="ECO:0000313" key="4">
    <source>
        <dbReference type="EMBL" id="OBU11250.1"/>
    </source>
</evidence>
<comment type="caution">
    <text evidence="4">The sequence shown here is derived from an EMBL/GenBank/DDBJ whole genome shotgun (WGS) entry which is preliminary data.</text>
</comment>
<sequence>MISHTLPESMMAIDITRPGGPEVLQVIEMPLPKVQGEYLLVKVAAAGVNRPDVFQRMGSYPPPPDASPVPGLEIAGEVVAVGEDCKRWQVGDKICALVAGGGYAQYCLVHDSIALPLENLSYTDAAGIPENFFTVWANVFQIGKLQSEESVLIHGGTSGIGSVAIMLAKAFGATVYTTVGSAEKADIARQLGADHVINYREADFAQVIPDLTGGQGVNMVVDIIGGDYIQKNYEVAAKAGRIIQIGLMRGNPQNLNMMPLMVKRLTHTGSTLRARTPEEKAIIARDLAQKVWPLLRAGKIKPLISHTFELADVVKAHQLMESGDLTGKIILTNPDF</sequence>
<dbReference type="CDD" id="cd05276">
    <property type="entry name" value="p53_inducible_oxidoreductase"/>
    <property type="match status" value="1"/>
</dbReference>
<gene>
    <name evidence="4" type="ORF">AYY17_00380</name>
</gene>
<organism evidence="4 5">
    <name type="scientific">Morganella psychrotolerans</name>
    <dbReference type="NCBI Taxonomy" id="368603"/>
    <lineage>
        <taxon>Bacteria</taxon>
        <taxon>Pseudomonadati</taxon>
        <taxon>Pseudomonadota</taxon>
        <taxon>Gammaproteobacteria</taxon>
        <taxon>Enterobacterales</taxon>
        <taxon>Morganellaceae</taxon>
        <taxon>Morganella</taxon>
    </lineage>
</organism>
<dbReference type="Gene3D" id="3.90.180.10">
    <property type="entry name" value="Medium-chain alcohol dehydrogenases, catalytic domain"/>
    <property type="match status" value="1"/>
</dbReference>
<dbReference type="Pfam" id="PF08240">
    <property type="entry name" value="ADH_N"/>
    <property type="match status" value="1"/>
</dbReference>
<dbReference type="PANTHER" id="PTHR48106:SF8">
    <property type="entry name" value="OS02G0805600 PROTEIN"/>
    <property type="match status" value="1"/>
</dbReference>
<dbReference type="SUPFAM" id="SSF50129">
    <property type="entry name" value="GroES-like"/>
    <property type="match status" value="1"/>
</dbReference>
<dbReference type="InterPro" id="IPR011032">
    <property type="entry name" value="GroES-like_sf"/>
</dbReference>
<name>A0A1B8HPP1_9GAMM</name>
<dbReference type="Pfam" id="PF00107">
    <property type="entry name" value="ADH_zinc_N"/>
    <property type="match status" value="1"/>
</dbReference>
<dbReference type="SUPFAM" id="SSF51735">
    <property type="entry name" value="NAD(P)-binding Rossmann-fold domains"/>
    <property type="match status" value="1"/>
</dbReference>
<dbReference type="Proteomes" id="UP000092247">
    <property type="component" value="Unassembled WGS sequence"/>
</dbReference>
<dbReference type="InterPro" id="IPR013149">
    <property type="entry name" value="ADH-like_C"/>
</dbReference>
<reference evidence="4 5" key="1">
    <citation type="submission" date="2016-06" db="EMBL/GenBank/DDBJ databases">
        <authorList>
            <person name="Kjaerup R.B."/>
            <person name="Dalgaard T.S."/>
            <person name="Juul-Madsen H.R."/>
        </authorList>
    </citation>
    <scope>NUCLEOTIDE SEQUENCE [LARGE SCALE GENOMIC DNA]</scope>
    <source>
        <strain evidence="4 5">GCSL-Mp3</strain>
    </source>
</reference>
<evidence type="ECO:0000256" key="1">
    <source>
        <dbReference type="ARBA" id="ARBA00022857"/>
    </source>
</evidence>
<dbReference type="InterPro" id="IPR014189">
    <property type="entry name" value="Quinone_OxRdtase_PIG3"/>
</dbReference>